<dbReference type="AlphaFoldDB" id="A0A974BWE7"/>
<proteinExistence type="predicted"/>
<dbReference type="EMBL" id="CM004482">
    <property type="protein sequence ID" value="OCT62063.1"/>
    <property type="molecule type" value="Genomic_DNA"/>
</dbReference>
<evidence type="ECO:0000313" key="2">
    <source>
        <dbReference type="Proteomes" id="UP000694892"/>
    </source>
</evidence>
<name>A0A974BWE7_XENLA</name>
<organism evidence="1 2">
    <name type="scientific">Xenopus laevis</name>
    <name type="common">African clawed frog</name>
    <dbReference type="NCBI Taxonomy" id="8355"/>
    <lineage>
        <taxon>Eukaryota</taxon>
        <taxon>Metazoa</taxon>
        <taxon>Chordata</taxon>
        <taxon>Craniata</taxon>
        <taxon>Vertebrata</taxon>
        <taxon>Euteleostomi</taxon>
        <taxon>Amphibia</taxon>
        <taxon>Batrachia</taxon>
        <taxon>Anura</taxon>
        <taxon>Pipoidea</taxon>
        <taxon>Pipidae</taxon>
        <taxon>Xenopodinae</taxon>
        <taxon>Xenopus</taxon>
        <taxon>Xenopus</taxon>
    </lineage>
</organism>
<dbReference type="Proteomes" id="UP000694892">
    <property type="component" value="Chromosome 9_10L"/>
</dbReference>
<protein>
    <submittedName>
        <fullName evidence="1">Uncharacterized protein</fullName>
    </submittedName>
</protein>
<accession>A0A974BWE7</accession>
<gene>
    <name evidence="1" type="ORF">XELAEV_18043147mg</name>
</gene>
<sequence>MFHLAKLKWSLSEFGQTGNPRSIVLHFTIISTYQLNCDLYECLLSSVCPKKRLCSWHHLRFSFISKPGHRELFHQSLEVSVFSRALPKALKPKCSAGARLANIQLLVPVQLLPISFV</sequence>
<reference evidence="2" key="1">
    <citation type="journal article" date="2016" name="Nature">
        <title>Genome evolution in the allotetraploid frog Xenopus laevis.</title>
        <authorList>
            <person name="Session A.M."/>
            <person name="Uno Y."/>
            <person name="Kwon T."/>
            <person name="Chapman J.A."/>
            <person name="Toyoda A."/>
            <person name="Takahashi S."/>
            <person name="Fukui A."/>
            <person name="Hikosaka A."/>
            <person name="Suzuki A."/>
            <person name="Kondo M."/>
            <person name="van Heeringen S.J."/>
            <person name="Quigley I."/>
            <person name="Heinz S."/>
            <person name="Ogino H."/>
            <person name="Ochi H."/>
            <person name="Hellsten U."/>
            <person name="Lyons J.B."/>
            <person name="Simakov O."/>
            <person name="Putnam N."/>
            <person name="Stites J."/>
            <person name="Kuroki Y."/>
            <person name="Tanaka T."/>
            <person name="Michiue T."/>
            <person name="Watanabe M."/>
            <person name="Bogdanovic O."/>
            <person name="Lister R."/>
            <person name="Georgiou G."/>
            <person name="Paranjpe S.S."/>
            <person name="van Kruijsbergen I."/>
            <person name="Shu S."/>
            <person name="Carlson J."/>
            <person name="Kinoshita T."/>
            <person name="Ohta Y."/>
            <person name="Mawaribuchi S."/>
            <person name="Jenkins J."/>
            <person name="Grimwood J."/>
            <person name="Schmutz J."/>
            <person name="Mitros T."/>
            <person name="Mozaffari S.V."/>
            <person name="Suzuki Y."/>
            <person name="Haramoto Y."/>
            <person name="Yamamoto T.S."/>
            <person name="Takagi C."/>
            <person name="Heald R."/>
            <person name="Miller K."/>
            <person name="Haudenschild C."/>
            <person name="Kitzman J."/>
            <person name="Nakayama T."/>
            <person name="Izutsu Y."/>
            <person name="Robert J."/>
            <person name="Fortriede J."/>
            <person name="Burns K."/>
            <person name="Lotay V."/>
            <person name="Karimi K."/>
            <person name="Yasuoka Y."/>
            <person name="Dichmann D.S."/>
            <person name="Flajnik M.F."/>
            <person name="Houston D.W."/>
            <person name="Shendure J."/>
            <person name="DuPasquier L."/>
            <person name="Vize P.D."/>
            <person name="Zorn A.M."/>
            <person name="Ito M."/>
            <person name="Marcotte E.M."/>
            <person name="Wallingford J.B."/>
            <person name="Ito Y."/>
            <person name="Asashima M."/>
            <person name="Ueno N."/>
            <person name="Matsuda Y."/>
            <person name="Veenstra G.J."/>
            <person name="Fujiyama A."/>
            <person name="Harland R.M."/>
            <person name="Taira M."/>
            <person name="Rokhsar D.S."/>
        </authorList>
    </citation>
    <scope>NUCLEOTIDE SEQUENCE [LARGE SCALE GENOMIC DNA]</scope>
    <source>
        <strain evidence="2">J</strain>
    </source>
</reference>
<evidence type="ECO:0000313" key="1">
    <source>
        <dbReference type="EMBL" id="OCT62063.1"/>
    </source>
</evidence>